<accession>A0A444YX34</accession>
<comment type="similarity">
    <text evidence="4">Belongs to the peroxidase family. Ascorbate peroxidase subfamily.</text>
</comment>
<comment type="cofactor">
    <cofactor evidence="17 20">
        <name>heme b</name>
        <dbReference type="ChEBI" id="CHEBI:60344"/>
    </cofactor>
    <text evidence="17 20">Binds 1 heme b (iron(II)-protoporphyrin IX) group per subunit.</text>
</comment>
<evidence type="ECO:0000256" key="6">
    <source>
        <dbReference type="ARBA" id="ARBA00022559"/>
    </source>
</evidence>
<feature type="binding site" evidence="17">
    <location>
        <position position="256"/>
    </location>
    <ligand>
        <name>Ca(2+)</name>
        <dbReference type="ChEBI" id="CHEBI:29108"/>
        <label>2</label>
    </ligand>
</feature>
<dbReference type="InterPro" id="IPR019793">
    <property type="entry name" value="Peroxidases_heam-ligand_BS"/>
</dbReference>
<dbReference type="PROSITE" id="PS00436">
    <property type="entry name" value="PEROXIDASE_2"/>
    <property type="match status" value="1"/>
</dbReference>
<dbReference type="PROSITE" id="PS50873">
    <property type="entry name" value="PEROXIDASE_4"/>
    <property type="match status" value="1"/>
</dbReference>
<evidence type="ECO:0000256" key="20">
    <source>
        <dbReference type="RuleBase" id="RU362060"/>
    </source>
</evidence>
<evidence type="ECO:0000256" key="1">
    <source>
        <dbReference type="ARBA" id="ARBA00000189"/>
    </source>
</evidence>
<keyword evidence="14" id="KW-0325">Glycoprotein</keyword>
<proteinExistence type="inferred from homology"/>
<evidence type="ECO:0000256" key="4">
    <source>
        <dbReference type="ARBA" id="ARBA00006873"/>
    </source>
</evidence>
<evidence type="ECO:0000256" key="15">
    <source>
        <dbReference type="PIRSR" id="PIRSR600823-1"/>
    </source>
</evidence>
<dbReference type="FunFam" id="1.10.420.10:FF:000006">
    <property type="entry name" value="Peroxidase"/>
    <property type="match status" value="1"/>
</dbReference>
<keyword evidence="10 17" id="KW-0106">Calcium</keyword>
<dbReference type="InterPro" id="IPR033905">
    <property type="entry name" value="Secretory_peroxidase"/>
</dbReference>
<feature type="binding site" evidence="17">
    <location>
        <position position="106"/>
    </location>
    <ligand>
        <name>Ca(2+)</name>
        <dbReference type="ChEBI" id="CHEBI:29108"/>
        <label>1</label>
    </ligand>
</feature>
<dbReference type="Pfam" id="PF00141">
    <property type="entry name" value="peroxidase"/>
    <property type="match status" value="1"/>
</dbReference>
<dbReference type="InterPro" id="IPR019794">
    <property type="entry name" value="Peroxidases_AS"/>
</dbReference>
<reference evidence="22 23" key="1">
    <citation type="submission" date="2019-01" db="EMBL/GenBank/DDBJ databases">
        <title>Sequencing of cultivated peanut Arachis hypogaea provides insights into genome evolution and oil improvement.</title>
        <authorList>
            <person name="Chen X."/>
        </authorList>
    </citation>
    <scope>NUCLEOTIDE SEQUENCE [LARGE SCALE GENOMIC DNA]</scope>
    <source>
        <strain evidence="23">cv. Fuhuasheng</strain>
        <tissue evidence="22">Leaves</tissue>
    </source>
</reference>
<dbReference type="OrthoDB" id="2113341at2759"/>
<evidence type="ECO:0000313" key="23">
    <source>
        <dbReference type="Proteomes" id="UP000289738"/>
    </source>
</evidence>
<gene>
    <name evidence="22" type="ORF">Ahy_B05g073815</name>
</gene>
<keyword evidence="8 17" id="KW-0479">Metal-binding</keyword>
<dbReference type="Gene3D" id="1.10.420.10">
    <property type="entry name" value="Peroxidase, domain 2"/>
    <property type="match status" value="1"/>
</dbReference>
<feature type="chain" id="PRO_5018823064" description="Peroxidase" evidence="20">
    <location>
        <begin position="30"/>
        <end position="362"/>
    </location>
</feature>
<evidence type="ECO:0000256" key="19">
    <source>
        <dbReference type="PIRSR" id="PIRSR600823-5"/>
    </source>
</evidence>
<dbReference type="SUPFAM" id="SSF48113">
    <property type="entry name" value="Heme-dependent peroxidases"/>
    <property type="match status" value="1"/>
</dbReference>
<feature type="binding site" evidence="16">
    <location>
        <position position="181"/>
    </location>
    <ligand>
        <name>substrate</name>
    </ligand>
</feature>
<feature type="binding site" evidence="17">
    <location>
        <position position="88"/>
    </location>
    <ligand>
        <name>Ca(2+)</name>
        <dbReference type="ChEBI" id="CHEBI:29108"/>
        <label>1</label>
    </ligand>
</feature>
<comment type="cofactor">
    <cofactor evidence="17 20">
        <name>Ca(2+)</name>
        <dbReference type="ChEBI" id="CHEBI:29108"/>
    </cofactor>
    <text evidence="17 20">Binds 2 calcium ions per subunit.</text>
</comment>
<dbReference type="EC" id="1.11.1.7" evidence="5 20"/>
<feature type="disulfide bond" evidence="19">
    <location>
        <begin position="56"/>
        <end position="134"/>
    </location>
</feature>
<evidence type="ECO:0000313" key="22">
    <source>
        <dbReference type="EMBL" id="RYR06479.1"/>
    </source>
</evidence>
<evidence type="ECO:0000259" key="21">
    <source>
        <dbReference type="PROSITE" id="PS50873"/>
    </source>
</evidence>
<name>A0A444YX34_ARAHY</name>
<feature type="binding site" description="axial binding residue" evidence="17">
    <location>
        <position position="211"/>
    </location>
    <ligand>
        <name>heme b</name>
        <dbReference type="ChEBI" id="CHEBI:60344"/>
    </ligand>
    <ligandPart>
        <name>Fe</name>
        <dbReference type="ChEBI" id="CHEBI:18248"/>
    </ligandPart>
</feature>
<feature type="disulfide bond" evidence="19">
    <location>
        <begin position="140"/>
        <end position="334"/>
    </location>
</feature>
<keyword evidence="20" id="KW-0964">Secreted</keyword>
<dbReference type="GO" id="GO:0020037">
    <property type="term" value="F:heme binding"/>
    <property type="evidence" value="ECO:0007669"/>
    <property type="project" value="UniProtKB-UniRule"/>
</dbReference>
<dbReference type="FunFam" id="1.10.520.10:FF:000009">
    <property type="entry name" value="Peroxidase"/>
    <property type="match status" value="1"/>
</dbReference>
<dbReference type="PANTHER" id="PTHR31517:SF48">
    <property type="entry name" value="PEROXIDASE 16-RELATED"/>
    <property type="match status" value="1"/>
</dbReference>
<dbReference type="Gramene" id="arahy.Tifrunner.gnm2.ann2.Ah15g556800.1">
    <property type="protein sequence ID" value="arahy.Tifrunner.gnm2.ann2.Ah15g556800.1-CDS"/>
    <property type="gene ID" value="arahy.Tifrunner.gnm2.ann2.Ah15g556800"/>
</dbReference>
<keyword evidence="12 17" id="KW-0408">Iron</keyword>
<keyword evidence="20" id="KW-0376">Hydrogen peroxide</keyword>
<evidence type="ECO:0000256" key="5">
    <source>
        <dbReference type="ARBA" id="ARBA00012313"/>
    </source>
</evidence>
<feature type="disulfide bond" evidence="19">
    <location>
        <begin position="218"/>
        <end position="244"/>
    </location>
</feature>
<keyword evidence="11 20" id="KW-0560">Oxidoreductase</keyword>
<evidence type="ECO:0000256" key="16">
    <source>
        <dbReference type="PIRSR" id="PIRSR600823-2"/>
    </source>
</evidence>
<dbReference type="GO" id="GO:0042744">
    <property type="term" value="P:hydrogen peroxide catabolic process"/>
    <property type="evidence" value="ECO:0007669"/>
    <property type="project" value="UniProtKB-KW"/>
</dbReference>
<keyword evidence="6 20" id="KW-0575">Peroxidase</keyword>
<feature type="signal peptide" evidence="20">
    <location>
        <begin position="1"/>
        <end position="29"/>
    </location>
</feature>
<evidence type="ECO:0000256" key="11">
    <source>
        <dbReference type="ARBA" id="ARBA00023002"/>
    </source>
</evidence>
<comment type="similarity">
    <text evidence="20">Belongs to the peroxidase family. Classical plant (class III) peroxidase subfamily.</text>
</comment>
<feature type="domain" description="Plant heme peroxidase family profile" evidence="21">
    <location>
        <begin position="46"/>
        <end position="338"/>
    </location>
</feature>
<dbReference type="PANTHER" id="PTHR31517">
    <property type="match status" value="1"/>
</dbReference>
<dbReference type="CDD" id="cd00693">
    <property type="entry name" value="secretory_peroxidase"/>
    <property type="match status" value="1"/>
</dbReference>
<evidence type="ECO:0000256" key="2">
    <source>
        <dbReference type="ARBA" id="ARBA00002322"/>
    </source>
</evidence>
<dbReference type="PRINTS" id="PR00458">
    <property type="entry name" value="PEROXIDASE"/>
</dbReference>
<dbReference type="PROSITE" id="PS00435">
    <property type="entry name" value="PEROXIDASE_1"/>
    <property type="match status" value="1"/>
</dbReference>
<sequence length="362" mass="40133">MVRVIISSANRLLIVLLFSLLLFVPQINGSMSSNRKLGKAPITAKGLSYDFYWISCPRVERIIRKHLEDVFEKDPGQAPGILRLFFHDCFSQGCDASIFLSGASGEQDTDENFGLRPEAIETIENLRALVRKQCPRVVSCSDILVIAAREAVRQFGGPDFDVPLGRKDSKFFNKSSAANLPKPFFKTGELVKSFSDRNLDATDLVALSGAHTYGLAHCGSLFNRTTDTQPPIDPEFRNGLIGKCPDEDSPVPIDLDIRTPNKFDNMYYIDLLNQQGVFTSDQDLASDPRTREIVNQFSSNQKLFFDKFANAFVKASQLQVLTGNDVNAEIRKTCFAPNNDGFSSSSSSVLHEVVDSAETNNI</sequence>
<evidence type="ECO:0000256" key="9">
    <source>
        <dbReference type="ARBA" id="ARBA00022729"/>
    </source>
</evidence>
<evidence type="ECO:0000256" key="8">
    <source>
        <dbReference type="ARBA" id="ARBA00022723"/>
    </source>
</evidence>
<keyword evidence="23" id="KW-1185">Reference proteome</keyword>
<dbReference type="GO" id="GO:0140825">
    <property type="term" value="F:lactoperoxidase activity"/>
    <property type="evidence" value="ECO:0007669"/>
    <property type="project" value="UniProtKB-EC"/>
</dbReference>
<dbReference type="GO" id="GO:0046872">
    <property type="term" value="F:metal ion binding"/>
    <property type="evidence" value="ECO:0007669"/>
    <property type="project" value="UniProtKB-UniRule"/>
</dbReference>
<feature type="site" description="Transition state stabilizer" evidence="18">
    <location>
        <position position="83"/>
    </location>
</feature>
<dbReference type="STRING" id="3818.A0A444YX34"/>
<evidence type="ECO:0000256" key="3">
    <source>
        <dbReference type="ARBA" id="ARBA00004613"/>
    </source>
</evidence>
<evidence type="ECO:0000256" key="17">
    <source>
        <dbReference type="PIRSR" id="PIRSR600823-3"/>
    </source>
</evidence>
<dbReference type="PRINTS" id="PR00461">
    <property type="entry name" value="PLPEROXIDASE"/>
</dbReference>
<evidence type="ECO:0000256" key="10">
    <source>
        <dbReference type="ARBA" id="ARBA00022837"/>
    </source>
</evidence>
<dbReference type="AlphaFoldDB" id="A0A444YX34"/>
<protein>
    <recommendedName>
        <fullName evidence="5 20">Peroxidase</fullName>
        <ecNumber evidence="5 20">1.11.1.7</ecNumber>
    </recommendedName>
</protein>
<keyword evidence="9 20" id="KW-0732">Signal</keyword>
<evidence type="ECO:0000256" key="13">
    <source>
        <dbReference type="ARBA" id="ARBA00023157"/>
    </source>
</evidence>
<dbReference type="EMBL" id="SDMP01000015">
    <property type="protein sequence ID" value="RYR06479.1"/>
    <property type="molecule type" value="Genomic_DNA"/>
</dbReference>
<evidence type="ECO:0000256" key="18">
    <source>
        <dbReference type="PIRSR" id="PIRSR600823-4"/>
    </source>
</evidence>
<dbReference type="SMR" id="A0A444YX34"/>
<dbReference type="InterPro" id="IPR002016">
    <property type="entry name" value="Haem_peroxidase"/>
</dbReference>
<dbReference type="Proteomes" id="UP000289738">
    <property type="component" value="Chromosome B05"/>
</dbReference>
<feature type="binding site" evidence="17">
    <location>
        <position position="97"/>
    </location>
    <ligand>
        <name>Ca(2+)</name>
        <dbReference type="ChEBI" id="CHEBI:29108"/>
        <label>1</label>
    </ligand>
</feature>
<organism evidence="22 23">
    <name type="scientific">Arachis hypogaea</name>
    <name type="common">Peanut</name>
    <dbReference type="NCBI Taxonomy" id="3818"/>
    <lineage>
        <taxon>Eukaryota</taxon>
        <taxon>Viridiplantae</taxon>
        <taxon>Streptophyta</taxon>
        <taxon>Embryophyta</taxon>
        <taxon>Tracheophyta</taxon>
        <taxon>Spermatophyta</taxon>
        <taxon>Magnoliopsida</taxon>
        <taxon>eudicotyledons</taxon>
        <taxon>Gunneridae</taxon>
        <taxon>Pentapetalae</taxon>
        <taxon>rosids</taxon>
        <taxon>fabids</taxon>
        <taxon>Fabales</taxon>
        <taxon>Fabaceae</taxon>
        <taxon>Papilionoideae</taxon>
        <taxon>50 kb inversion clade</taxon>
        <taxon>dalbergioids sensu lato</taxon>
        <taxon>Dalbergieae</taxon>
        <taxon>Pterocarpus clade</taxon>
        <taxon>Arachis</taxon>
    </lineage>
</organism>
<feature type="binding site" evidence="17">
    <location>
        <position position="95"/>
    </location>
    <ligand>
        <name>Ca(2+)</name>
        <dbReference type="ChEBI" id="CHEBI:29108"/>
        <label>1</label>
    </ligand>
</feature>
<evidence type="ECO:0000256" key="7">
    <source>
        <dbReference type="ARBA" id="ARBA00022617"/>
    </source>
</evidence>
<feature type="binding site" evidence="17">
    <location>
        <position position="212"/>
    </location>
    <ligand>
        <name>Ca(2+)</name>
        <dbReference type="ChEBI" id="CHEBI:29108"/>
        <label>2</label>
    </ligand>
</feature>
<feature type="binding site" evidence="17">
    <location>
        <position position="264"/>
    </location>
    <ligand>
        <name>Ca(2+)</name>
        <dbReference type="ChEBI" id="CHEBI:29108"/>
        <label>2</label>
    </ligand>
</feature>
<feature type="binding site" evidence="17">
    <location>
        <position position="93"/>
    </location>
    <ligand>
        <name>Ca(2+)</name>
        <dbReference type="ChEBI" id="CHEBI:29108"/>
        <label>1</label>
    </ligand>
</feature>
<feature type="binding site" evidence="17">
    <location>
        <position position="259"/>
    </location>
    <ligand>
        <name>Ca(2+)</name>
        <dbReference type="ChEBI" id="CHEBI:29108"/>
        <label>2</label>
    </ligand>
</feature>
<comment type="caution">
    <text evidence="22">The sequence shown here is derived from an EMBL/GenBank/DDBJ whole genome shotgun (WGS) entry which is preliminary data.</text>
</comment>
<dbReference type="GO" id="GO:0005576">
    <property type="term" value="C:extracellular region"/>
    <property type="evidence" value="ECO:0007669"/>
    <property type="project" value="UniProtKB-SubCell"/>
</dbReference>
<keyword evidence="7 20" id="KW-0349">Heme</keyword>
<evidence type="ECO:0000256" key="14">
    <source>
        <dbReference type="ARBA" id="ARBA00023180"/>
    </source>
</evidence>
<dbReference type="GO" id="GO:0006979">
    <property type="term" value="P:response to oxidative stress"/>
    <property type="evidence" value="ECO:0007669"/>
    <property type="project" value="UniProtKB-UniRule"/>
</dbReference>
<dbReference type="InterPro" id="IPR000823">
    <property type="entry name" value="Peroxidase_pln"/>
</dbReference>
<dbReference type="Gene3D" id="1.10.520.10">
    <property type="match status" value="1"/>
</dbReference>
<comment type="catalytic activity">
    <reaction evidence="1 20">
        <text>2 a phenolic donor + H2O2 = 2 a phenolic radical donor + 2 H2O</text>
        <dbReference type="Rhea" id="RHEA:56136"/>
        <dbReference type="ChEBI" id="CHEBI:15377"/>
        <dbReference type="ChEBI" id="CHEBI:16240"/>
        <dbReference type="ChEBI" id="CHEBI:139520"/>
        <dbReference type="ChEBI" id="CHEBI:139521"/>
        <dbReference type="EC" id="1.11.1.7"/>
    </reaction>
</comment>
<dbReference type="InterPro" id="IPR010255">
    <property type="entry name" value="Haem_peroxidase_sf"/>
</dbReference>
<comment type="subcellular location">
    <subcellularLocation>
        <location evidence="3 20">Secreted</location>
    </subcellularLocation>
</comment>
<feature type="disulfide bond" evidence="19">
    <location>
        <begin position="89"/>
        <end position="94"/>
    </location>
</feature>
<comment type="function">
    <text evidence="2">Removal of H(2)O(2), oxidation of toxic reductants, biosynthesis and degradation of lignin, suberization, auxin catabolism, response to environmental stresses such as wounding, pathogen attack and oxidative stress. These functions might be dependent on each isozyme/isoform in each plant tissue.</text>
</comment>
<evidence type="ECO:0000256" key="12">
    <source>
        <dbReference type="ARBA" id="ARBA00023004"/>
    </source>
</evidence>
<feature type="active site" description="Proton acceptor" evidence="15">
    <location>
        <position position="87"/>
    </location>
</feature>
<keyword evidence="13 19" id="KW-1015">Disulfide bond</keyword>